<dbReference type="AlphaFoldDB" id="A0A9D2PLK5"/>
<dbReference type="Gene3D" id="3.40.190.10">
    <property type="entry name" value="Periplasmic binding protein-like II"/>
    <property type="match status" value="1"/>
</dbReference>
<reference evidence="3" key="1">
    <citation type="journal article" date="2021" name="PeerJ">
        <title>Extensive microbial diversity within the chicken gut microbiome revealed by metagenomics and culture.</title>
        <authorList>
            <person name="Gilroy R."/>
            <person name="Ravi A."/>
            <person name="Getino M."/>
            <person name="Pursley I."/>
            <person name="Horton D.L."/>
            <person name="Alikhan N.F."/>
            <person name="Baker D."/>
            <person name="Gharbi K."/>
            <person name="Hall N."/>
            <person name="Watson M."/>
            <person name="Adriaenssens E.M."/>
            <person name="Foster-Nyarko E."/>
            <person name="Jarju S."/>
            <person name="Secka A."/>
            <person name="Antonio M."/>
            <person name="Oren A."/>
            <person name="Chaudhuri R.R."/>
            <person name="La Ragione R."/>
            <person name="Hildebrand F."/>
            <person name="Pallen M.J."/>
        </authorList>
    </citation>
    <scope>NUCLEOTIDE SEQUENCE</scope>
    <source>
        <strain evidence="3">ChiBcec2-3848</strain>
    </source>
</reference>
<protein>
    <submittedName>
        <fullName evidence="3">ABC transporter substrate-binding protein</fullName>
    </submittedName>
</protein>
<feature type="domain" description="DUF3502" evidence="2">
    <location>
        <begin position="420"/>
        <end position="487"/>
    </location>
</feature>
<dbReference type="PANTHER" id="PTHR43649">
    <property type="entry name" value="ARABINOSE-BINDING PROTEIN-RELATED"/>
    <property type="match status" value="1"/>
</dbReference>
<dbReference type="Proteomes" id="UP000823886">
    <property type="component" value="Unassembled WGS sequence"/>
</dbReference>
<proteinExistence type="predicted"/>
<dbReference type="InterPro" id="IPR006059">
    <property type="entry name" value="SBP"/>
</dbReference>
<dbReference type="Pfam" id="PF12010">
    <property type="entry name" value="DUF3502"/>
    <property type="match status" value="1"/>
</dbReference>
<feature type="signal peptide" evidence="1">
    <location>
        <begin position="1"/>
        <end position="24"/>
    </location>
</feature>
<reference evidence="3" key="2">
    <citation type="submission" date="2021-04" db="EMBL/GenBank/DDBJ databases">
        <authorList>
            <person name="Gilroy R."/>
        </authorList>
    </citation>
    <scope>NUCLEOTIDE SEQUENCE</scope>
    <source>
        <strain evidence="3">ChiBcec2-3848</strain>
    </source>
</reference>
<dbReference type="SUPFAM" id="SSF53850">
    <property type="entry name" value="Periplasmic binding protein-like II"/>
    <property type="match status" value="1"/>
</dbReference>
<evidence type="ECO:0000256" key="1">
    <source>
        <dbReference type="SAM" id="SignalP"/>
    </source>
</evidence>
<dbReference type="PANTHER" id="PTHR43649:SF17">
    <property type="entry name" value="ABC TRANSPORTER SOLUTE BINDING PROTEIN-SUGAR TRANSPORT"/>
    <property type="match status" value="1"/>
</dbReference>
<gene>
    <name evidence="3" type="ORF">H9753_03725</name>
</gene>
<organism evidence="3 4">
    <name type="scientific">Candidatus Blautia merdavium</name>
    <dbReference type="NCBI Taxonomy" id="2838494"/>
    <lineage>
        <taxon>Bacteria</taxon>
        <taxon>Bacillati</taxon>
        <taxon>Bacillota</taxon>
        <taxon>Clostridia</taxon>
        <taxon>Lachnospirales</taxon>
        <taxon>Lachnospiraceae</taxon>
        <taxon>Blautia</taxon>
    </lineage>
</organism>
<keyword evidence="1" id="KW-0732">Signal</keyword>
<name>A0A9D2PLK5_9FIRM</name>
<accession>A0A9D2PLK5</accession>
<dbReference type="InterPro" id="IPR050490">
    <property type="entry name" value="Bact_solute-bd_prot1"/>
</dbReference>
<comment type="caution">
    <text evidence="3">The sequence shown here is derived from an EMBL/GenBank/DDBJ whole genome shotgun (WGS) entry which is preliminary data.</text>
</comment>
<dbReference type="InterPro" id="IPR022627">
    <property type="entry name" value="DUF3502"/>
</dbReference>
<sequence>MKKKNLKRLCALGLTGVMSASMLAGCGGSGDSNGGGESKDGVPTLVWWLVGGTTPDGFNDMVSKISDYSEEKIGVRVDIKIAGYDNYDSKSNTIANAGEYFDIMFVNNTNYGKFVNLGILEDITESVKTEAPDLYEFIPEDLWDGVTYKGGIYAVPTYKDSSLTQFWYLDDAMVQKYGIDYEGVTTMDQLGDIFKTLKEGENNPSYYPCMLDQGALWNGFFNEYDGLAAGLQPMGVKIDDESRKVINVLEQDDIKHNLELLHEWYQAGYINPDANVLTESSKGHTFGNAQGWPAAVSQWQDLQGIEKYDAWKVFGPIYTTETIQGSMNAISANSKYKTEALKLLELVNTDKTFRDMLAYGIEGETFEYTEEGRVEKLTDTWSIGNYTIGTYFNLSGLADADPAEYDQIKQQNEEATQSVCLGFAFDSEPVQNELASCKTVWDKYKYDLLTGASDPSEVLPKVTEELKAQGFEKVMEEAQKQLDEFFK</sequence>
<dbReference type="Pfam" id="PF13416">
    <property type="entry name" value="SBP_bac_8"/>
    <property type="match status" value="1"/>
</dbReference>
<feature type="chain" id="PRO_5039445448" evidence="1">
    <location>
        <begin position="25"/>
        <end position="487"/>
    </location>
</feature>
<evidence type="ECO:0000313" key="4">
    <source>
        <dbReference type="Proteomes" id="UP000823886"/>
    </source>
</evidence>
<dbReference type="PROSITE" id="PS51257">
    <property type="entry name" value="PROKAR_LIPOPROTEIN"/>
    <property type="match status" value="1"/>
</dbReference>
<evidence type="ECO:0000259" key="2">
    <source>
        <dbReference type="Pfam" id="PF12010"/>
    </source>
</evidence>
<dbReference type="EMBL" id="DWVZ01000047">
    <property type="protein sequence ID" value="HJC62716.1"/>
    <property type="molecule type" value="Genomic_DNA"/>
</dbReference>
<evidence type="ECO:0000313" key="3">
    <source>
        <dbReference type="EMBL" id="HJC62716.1"/>
    </source>
</evidence>